<comment type="subunit">
    <text evidence="8">Self-associates. Also heterodimer of MIP-1-alpha(4-69) and MIP-1-beta(3-69). Interacts with CCR1.</text>
</comment>
<evidence type="ECO:0000256" key="8">
    <source>
        <dbReference type="ARBA" id="ARBA00046726"/>
    </source>
</evidence>
<name>A0A673JX07_9TELE</name>
<dbReference type="InterPro" id="IPR036048">
    <property type="entry name" value="Interleukin_8-like_sf"/>
</dbReference>
<dbReference type="SUPFAM" id="SSF54117">
    <property type="entry name" value="Interleukin 8-like chemokines"/>
    <property type="match status" value="1"/>
</dbReference>
<gene>
    <name evidence="11" type="primary">LOC107707441</name>
</gene>
<accession>A0A673JX07</accession>
<comment type="subcellular location">
    <subcellularLocation>
        <location evidence="1 9">Secreted</location>
    </subcellularLocation>
</comment>
<dbReference type="AlphaFoldDB" id="A0A673JX07"/>
<feature type="signal peptide" evidence="9">
    <location>
        <begin position="1"/>
        <end position="21"/>
    </location>
</feature>
<organism evidence="11 12">
    <name type="scientific">Sinocyclocheilus rhinocerous</name>
    <dbReference type="NCBI Taxonomy" id="307959"/>
    <lineage>
        <taxon>Eukaryota</taxon>
        <taxon>Metazoa</taxon>
        <taxon>Chordata</taxon>
        <taxon>Craniata</taxon>
        <taxon>Vertebrata</taxon>
        <taxon>Euteleostomi</taxon>
        <taxon>Actinopterygii</taxon>
        <taxon>Neopterygii</taxon>
        <taxon>Teleostei</taxon>
        <taxon>Ostariophysi</taxon>
        <taxon>Cypriniformes</taxon>
        <taxon>Cyprinidae</taxon>
        <taxon>Cyprininae</taxon>
        <taxon>Sinocyclocheilus</taxon>
    </lineage>
</organism>
<keyword evidence="5 9" id="KW-0732">Signal</keyword>
<dbReference type="Ensembl" id="ENSSRHT00000056306.1">
    <property type="protein sequence ID" value="ENSSRHP00000054768.1"/>
    <property type="gene ID" value="ENSSRHG00000027577.1"/>
</dbReference>
<keyword evidence="9" id="KW-0145">Chemotaxis</keyword>
<dbReference type="InterPro" id="IPR039809">
    <property type="entry name" value="Chemokine_b/g/d"/>
</dbReference>
<dbReference type="GO" id="GO:0008009">
    <property type="term" value="F:chemokine activity"/>
    <property type="evidence" value="ECO:0007669"/>
    <property type="project" value="InterPro"/>
</dbReference>
<evidence type="ECO:0000256" key="6">
    <source>
        <dbReference type="ARBA" id="ARBA00023157"/>
    </source>
</evidence>
<dbReference type="Gene3D" id="2.40.50.40">
    <property type="match status" value="1"/>
</dbReference>
<dbReference type="InterPro" id="IPR001811">
    <property type="entry name" value="Chemokine_IL8-like_dom"/>
</dbReference>
<evidence type="ECO:0000256" key="7">
    <source>
        <dbReference type="ARBA" id="ARBA00044740"/>
    </source>
</evidence>
<evidence type="ECO:0000256" key="5">
    <source>
        <dbReference type="ARBA" id="ARBA00022729"/>
    </source>
</evidence>
<feature type="domain" description="Chemokine interleukin-8-like" evidence="10">
    <location>
        <begin position="30"/>
        <end position="88"/>
    </location>
</feature>
<proteinExistence type="inferred from homology"/>
<feature type="chain" id="PRO_5025716391" description="C-C motif chemokine" evidence="9">
    <location>
        <begin position="22"/>
        <end position="104"/>
    </location>
</feature>
<keyword evidence="4 9" id="KW-0964">Secreted</keyword>
<keyword evidence="6" id="KW-1015">Disulfide bond</keyword>
<reference evidence="11" key="2">
    <citation type="submission" date="2025-09" db="UniProtKB">
        <authorList>
            <consortium name="Ensembl"/>
        </authorList>
    </citation>
    <scope>IDENTIFICATION</scope>
</reference>
<evidence type="ECO:0000313" key="11">
    <source>
        <dbReference type="Ensembl" id="ENSSRHP00000054768.1"/>
    </source>
</evidence>
<dbReference type="GO" id="GO:0006955">
    <property type="term" value="P:immune response"/>
    <property type="evidence" value="ECO:0007669"/>
    <property type="project" value="InterPro"/>
</dbReference>
<dbReference type="Proteomes" id="UP000472270">
    <property type="component" value="Unassembled WGS sequence"/>
</dbReference>
<evidence type="ECO:0000256" key="1">
    <source>
        <dbReference type="ARBA" id="ARBA00004613"/>
    </source>
</evidence>
<evidence type="ECO:0000256" key="4">
    <source>
        <dbReference type="ARBA" id="ARBA00022525"/>
    </source>
</evidence>
<reference evidence="11" key="1">
    <citation type="submission" date="2025-08" db="UniProtKB">
        <authorList>
            <consortium name="Ensembl"/>
        </authorList>
    </citation>
    <scope>IDENTIFICATION</scope>
</reference>
<evidence type="ECO:0000256" key="2">
    <source>
        <dbReference type="ARBA" id="ARBA00010868"/>
    </source>
</evidence>
<keyword evidence="12" id="KW-1185">Reference proteome</keyword>
<evidence type="ECO:0000259" key="10">
    <source>
        <dbReference type="SMART" id="SM00199"/>
    </source>
</evidence>
<evidence type="ECO:0000313" key="12">
    <source>
        <dbReference type="Proteomes" id="UP000472270"/>
    </source>
</evidence>
<keyword evidence="3 9" id="KW-0202">Cytokine</keyword>
<comment type="function">
    <text evidence="7">Monokine with inflammatory and chemokinetic properties. Binds to CCR1, CCR4 and CCR5. One of the major HIV-suppressive factors produced by CD8+ T-cells. Recombinant MIP-1-alpha induces a dose-dependent inhibition of different strains of HIV-1, HIV-2, and simian immunodeficiency virus (SIV).</text>
</comment>
<dbReference type="PANTHER" id="PTHR12015">
    <property type="entry name" value="SMALL INDUCIBLE CYTOKINE A"/>
    <property type="match status" value="1"/>
</dbReference>
<dbReference type="GO" id="GO:0005615">
    <property type="term" value="C:extracellular space"/>
    <property type="evidence" value="ECO:0007669"/>
    <property type="project" value="UniProtKB-KW"/>
</dbReference>
<dbReference type="InterPro" id="IPR000827">
    <property type="entry name" value="Chemokine_CC_CS"/>
</dbReference>
<dbReference type="Pfam" id="PF00048">
    <property type="entry name" value="IL8"/>
    <property type="match status" value="1"/>
</dbReference>
<evidence type="ECO:0000256" key="3">
    <source>
        <dbReference type="ARBA" id="ARBA00022514"/>
    </source>
</evidence>
<dbReference type="FunFam" id="2.40.50.40:FF:000002">
    <property type="entry name" value="C-C motif chemokine"/>
    <property type="match status" value="1"/>
</dbReference>
<comment type="similarity">
    <text evidence="2 9">Belongs to the intercrine beta (chemokine CC) family.</text>
</comment>
<dbReference type="SMART" id="SM00199">
    <property type="entry name" value="SCY"/>
    <property type="match status" value="1"/>
</dbReference>
<protein>
    <recommendedName>
        <fullName evidence="9">C-C motif chemokine</fullName>
    </recommendedName>
</protein>
<dbReference type="PANTHER" id="PTHR12015:SF183">
    <property type="entry name" value="C-C MOTIF CHEMOKINE 3"/>
    <property type="match status" value="1"/>
</dbReference>
<dbReference type="CDD" id="cd00272">
    <property type="entry name" value="Chemokine_CC"/>
    <property type="match status" value="1"/>
</dbReference>
<evidence type="ECO:0000256" key="9">
    <source>
        <dbReference type="RuleBase" id="RU361150"/>
    </source>
</evidence>
<sequence>MRSLMCVLFLVLFCSVQMTSSGEAPFSFNVENCCIAFTNVKIPLKLLVSYYHTSSNCPRQAIVFQTQTGKKHCVDPESTWVNSHVAKLNTVSSEHTHTLWTHTH</sequence>
<dbReference type="PROSITE" id="PS00472">
    <property type="entry name" value="SMALL_CYTOKINES_CC"/>
    <property type="match status" value="1"/>
</dbReference>